<dbReference type="CDD" id="cd07218">
    <property type="entry name" value="Pat_iPLA2"/>
    <property type="match status" value="1"/>
</dbReference>
<dbReference type="InterPro" id="IPR033562">
    <property type="entry name" value="PLPL"/>
</dbReference>
<keyword evidence="4" id="KW-0442">Lipid degradation</keyword>
<keyword evidence="2 4" id="KW-0378">Hydrolase</keyword>
<evidence type="ECO:0000259" key="5">
    <source>
        <dbReference type="PROSITE" id="PS51635"/>
    </source>
</evidence>
<dbReference type="AlphaFoldDB" id="A0A7R8YPM7"/>
<feature type="short sequence motif" description="GXSXG" evidence="4">
    <location>
        <begin position="36"/>
        <end position="40"/>
    </location>
</feature>
<dbReference type="PROSITE" id="PS51635">
    <property type="entry name" value="PNPLA"/>
    <property type="match status" value="1"/>
</dbReference>
<evidence type="ECO:0000313" key="7">
    <source>
        <dbReference type="Proteomes" id="UP000594454"/>
    </source>
</evidence>
<dbReference type="PANTHER" id="PTHR12406:SF41">
    <property type="entry name" value="BRUMMER, ISOFORM B-RELATED"/>
    <property type="match status" value="1"/>
</dbReference>
<dbReference type="OMA" id="EDAHKRV"/>
<evidence type="ECO:0000256" key="4">
    <source>
        <dbReference type="PROSITE-ProRule" id="PRU01161"/>
    </source>
</evidence>
<dbReference type="GO" id="GO:0019433">
    <property type="term" value="P:triglyceride catabolic process"/>
    <property type="evidence" value="ECO:0007669"/>
    <property type="project" value="TreeGrafter"/>
</dbReference>
<dbReference type="InterPro" id="IPR016035">
    <property type="entry name" value="Acyl_Trfase/lysoPLipase"/>
</dbReference>
<dbReference type="FunFam" id="3.40.1090.10:FF:000017">
    <property type="entry name" value="Patatin-like phospholipase domain-containing protein 2"/>
    <property type="match status" value="1"/>
</dbReference>
<dbReference type="GO" id="GO:0004806">
    <property type="term" value="F:triacylglycerol lipase activity"/>
    <property type="evidence" value="ECO:0007669"/>
    <property type="project" value="UniProtKB-EC"/>
</dbReference>
<dbReference type="Proteomes" id="UP000594454">
    <property type="component" value="Chromosome 2"/>
</dbReference>
<feature type="short sequence motif" description="GXGXXG" evidence="4">
    <location>
        <begin position="7"/>
        <end position="12"/>
    </location>
</feature>
<organism evidence="6 7">
    <name type="scientific">Hermetia illucens</name>
    <name type="common">Black soldier fly</name>
    <dbReference type="NCBI Taxonomy" id="343691"/>
    <lineage>
        <taxon>Eukaryota</taxon>
        <taxon>Metazoa</taxon>
        <taxon>Ecdysozoa</taxon>
        <taxon>Arthropoda</taxon>
        <taxon>Hexapoda</taxon>
        <taxon>Insecta</taxon>
        <taxon>Pterygota</taxon>
        <taxon>Neoptera</taxon>
        <taxon>Endopterygota</taxon>
        <taxon>Diptera</taxon>
        <taxon>Brachycera</taxon>
        <taxon>Stratiomyomorpha</taxon>
        <taxon>Stratiomyidae</taxon>
        <taxon>Hermetiinae</taxon>
        <taxon>Hermetia</taxon>
    </lineage>
</organism>
<name>A0A7R8YPM7_HERIL</name>
<proteinExistence type="predicted"/>
<sequence length="566" mass="63726">MNLSFAGCGFLGIYHVGVAVCFKKYAPHLLLDKISGASAGSLAAACLLCDLPLGEMTSDFFRVVNEARRHSLGPFSPSFSIQTCLLEGLQKHLPLDAHKRVNGRLHISLTRVYDGKNVIVSQFTSREDVLQALLCACFIPGFSGILPPRFRGVRYMDGAFSDNLPVLDENTVTVSPFCGESDICPRDQSSQLFHVNWANTSIEISKQNINRFVKILFPPRADFLSKMCQQGFDDALQYLQRNNLINCNRCIAVQSTFIVSETLPQQQAQQKLKQIETNGEQEHIDAEDDYDPECVECKRHRRDAMSGNLPETVMTVIQGYLDSANKGLANWLFKHRSIKLLSLPATVPVDFLCATITKISILAPAISQQLRQLMKVLIYELNDVIQSRLRTLAKVRSDIIQFDNTRRAFFISNHKSQSRLSLLGDDDQVRLIASHNQLTDADTFEQVLKMTQENDTVVALYYMDSEEMMPKVYDVSSDDIFPIEATSNVDNYCPPRSLSESDLTHDKSTIEIPDNDLELSDISDRQIESVLSDYSETEDDHYAQQPVYETIESPQTDHLTTITVEK</sequence>
<evidence type="ECO:0000256" key="2">
    <source>
        <dbReference type="ARBA" id="ARBA00022801"/>
    </source>
</evidence>
<dbReference type="GO" id="GO:0005811">
    <property type="term" value="C:lipid droplet"/>
    <property type="evidence" value="ECO:0007669"/>
    <property type="project" value="TreeGrafter"/>
</dbReference>
<evidence type="ECO:0000256" key="3">
    <source>
        <dbReference type="ARBA" id="ARBA00023098"/>
    </source>
</evidence>
<dbReference type="FunFam" id="3.40.1090.10:FF:000003">
    <property type="entry name" value="Patatin-like phospholipase domain-containing protein 2"/>
    <property type="match status" value="1"/>
</dbReference>
<evidence type="ECO:0000256" key="1">
    <source>
        <dbReference type="ARBA" id="ARBA00013279"/>
    </source>
</evidence>
<feature type="short sequence motif" description="DGA/G" evidence="4">
    <location>
        <begin position="157"/>
        <end position="159"/>
    </location>
</feature>
<dbReference type="EC" id="3.1.1.3" evidence="1"/>
<dbReference type="PANTHER" id="PTHR12406">
    <property type="entry name" value="CALCIUM-INDEPENDENT PHOSPHOLIPASE A2 IPLA2 -RELATED"/>
    <property type="match status" value="1"/>
</dbReference>
<reference evidence="6 7" key="1">
    <citation type="submission" date="2020-11" db="EMBL/GenBank/DDBJ databases">
        <authorList>
            <person name="Wallbank WR R."/>
            <person name="Pardo Diaz C."/>
            <person name="Kozak K."/>
            <person name="Martin S."/>
            <person name="Jiggins C."/>
            <person name="Moest M."/>
            <person name="Warren A I."/>
            <person name="Generalovic N T."/>
            <person name="Byers J.R.P. K."/>
            <person name="Montejo-Kovacevich G."/>
            <person name="Yen C E."/>
        </authorList>
    </citation>
    <scope>NUCLEOTIDE SEQUENCE [LARGE SCALE GENOMIC DNA]</scope>
</reference>
<feature type="domain" description="PNPLA" evidence="5">
    <location>
        <begin position="3"/>
        <end position="170"/>
    </location>
</feature>
<feature type="active site" description="Nucleophile" evidence="4">
    <location>
        <position position="38"/>
    </location>
</feature>
<dbReference type="FunCoup" id="A0A7R8YPM7">
    <property type="interactions" value="464"/>
</dbReference>
<dbReference type="GO" id="GO:0055088">
    <property type="term" value="P:lipid homeostasis"/>
    <property type="evidence" value="ECO:0007669"/>
    <property type="project" value="TreeGrafter"/>
</dbReference>
<evidence type="ECO:0000313" key="6">
    <source>
        <dbReference type="EMBL" id="CAD7080491.1"/>
    </source>
</evidence>
<dbReference type="Pfam" id="PF01734">
    <property type="entry name" value="Patatin"/>
    <property type="match status" value="1"/>
</dbReference>
<accession>A0A7R8YPM7</accession>
<dbReference type="GO" id="GO:0005737">
    <property type="term" value="C:cytoplasm"/>
    <property type="evidence" value="ECO:0007669"/>
    <property type="project" value="TreeGrafter"/>
</dbReference>
<keyword evidence="3 4" id="KW-0443">Lipid metabolism</keyword>
<feature type="active site" description="Proton acceptor" evidence="4">
    <location>
        <position position="157"/>
    </location>
</feature>
<keyword evidence="7" id="KW-1185">Reference proteome</keyword>
<dbReference type="InterPro" id="IPR002641">
    <property type="entry name" value="PNPLA_dom"/>
</dbReference>
<protein>
    <recommendedName>
        <fullName evidence="1">triacylglycerol lipase</fullName>
        <ecNumber evidence="1">3.1.1.3</ecNumber>
    </recommendedName>
</protein>
<dbReference type="SUPFAM" id="SSF52151">
    <property type="entry name" value="FabD/lysophospholipase-like"/>
    <property type="match status" value="1"/>
</dbReference>
<dbReference type="InParanoid" id="A0A7R8YPM7"/>
<gene>
    <name evidence="6" type="ORF">HERILL_LOCUS3641</name>
</gene>
<dbReference type="GO" id="GO:0016020">
    <property type="term" value="C:membrane"/>
    <property type="evidence" value="ECO:0007669"/>
    <property type="project" value="TreeGrafter"/>
</dbReference>
<dbReference type="OrthoDB" id="197155at2759"/>
<dbReference type="EMBL" id="LR899010">
    <property type="protein sequence ID" value="CAD7080491.1"/>
    <property type="molecule type" value="Genomic_DNA"/>
</dbReference>
<dbReference type="Gene3D" id="3.40.1090.10">
    <property type="entry name" value="Cytosolic phospholipase A2 catalytic domain"/>
    <property type="match status" value="2"/>
</dbReference>